<dbReference type="EMBL" id="BK032823">
    <property type="protein sequence ID" value="DAF62414.1"/>
    <property type="molecule type" value="Genomic_DNA"/>
</dbReference>
<reference evidence="1" key="1">
    <citation type="journal article" date="2021" name="Proc. Natl. Acad. Sci. U.S.A.">
        <title>A Catalog of Tens of Thousands of Viruses from Human Metagenomes Reveals Hidden Associations with Chronic Diseases.</title>
        <authorList>
            <person name="Tisza M.J."/>
            <person name="Buck C.B."/>
        </authorList>
    </citation>
    <scope>NUCLEOTIDE SEQUENCE</scope>
    <source>
        <strain evidence="1">CtIty1</strain>
    </source>
</reference>
<proteinExistence type="predicted"/>
<accession>A0A8S5TGK5</accession>
<protein>
    <submittedName>
        <fullName evidence="1">Uncharacterized protein</fullName>
    </submittedName>
</protein>
<evidence type="ECO:0000313" key="1">
    <source>
        <dbReference type="EMBL" id="DAF62414.1"/>
    </source>
</evidence>
<organism evidence="1">
    <name type="scientific">Myoviridae sp. ctIty1</name>
    <dbReference type="NCBI Taxonomy" id="2827673"/>
    <lineage>
        <taxon>Viruses</taxon>
        <taxon>Duplodnaviria</taxon>
        <taxon>Heunggongvirae</taxon>
        <taxon>Uroviricota</taxon>
        <taxon>Caudoviricetes</taxon>
    </lineage>
</organism>
<sequence length="38" mass="4340">MSISFLHTVFTLLGLICETTSYSNHILLPWWSGRNTSL</sequence>
<name>A0A8S5TGK5_9CAUD</name>